<dbReference type="Pfam" id="PF23073">
    <property type="entry name" value="DUF7045"/>
    <property type="match status" value="1"/>
</dbReference>
<gene>
    <name evidence="3" type="ORF">NBR_LOCUS1319</name>
</gene>
<proteinExistence type="predicted"/>
<dbReference type="PANTHER" id="PTHR22255">
    <property type="entry name" value="LP06548P"/>
    <property type="match status" value="1"/>
</dbReference>
<feature type="domain" description="DUF7043" evidence="1">
    <location>
        <begin position="65"/>
        <end position="158"/>
    </location>
</feature>
<dbReference type="PANTHER" id="PTHR22255:SF4">
    <property type="entry name" value="CATION-INDEPENDENT MANNOSE-6-PHOSPHATE RECEPTOR"/>
    <property type="match status" value="1"/>
</dbReference>
<feature type="domain" description="DUF7045" evidence="2">
    <location>
        <begin position="179"/>
        <end position="220"/>
    </location>
</feature>
<keyword evidence="4" id="KW-1185">Reference proteome</keyword>
<dbReference type="EMBL" id="UYSL01000994">
    <property type="protein sequence ID" value="VDL64694.1"/>
    <property type="molecule type" value="Genomic_DNA"/>
</dbReference>
<dbReference type="WBParaSite" id="NBR_0000131801-mRNA-1">
    <property type="protein sequence ID" value="NBR_0000131801-mRNA-1"/>
    <property type="gene ID" value="NBR_0000131801"/>
</dbReference>
<evidence type="ECO:0000259" key="2">
    <source>
        <dbReference type="Pfam" id="PF23073"/>
    </source>
</evidence>
<organism evidence="5">
    <name type="scientific">Nippostrongylus brasiliensis</name>
    <name type="common">Rat hookworm</name>
    <dbReference type="NCBI Taxonomy" id="27835"/>
    <lineage>
        <taxon>Eukaryota</taxon>
        <taxon>Metazoa</taxon>
        <taxon>Ecdysozoa</taxon>
        <taxon>Nematoda</taxon>
        <taxon>Chromadorea</taxon>
        <taxon>Rhabditida</taxon>
        <taxon>Rhabditina</taxon>
        <taxon>Rhabditomorpha</taxon>
        <taxon>Strongyloidea</taxon>
        <taxon>Heligmosomidae</taxon>
        <taxon>Nippostrongylus</taxon>
    </lineage>
</organism>
<protein>
    <submittedName>
        <fullName evidence="5">CUB domain-containing protein</fullName>
    </submittedName>
</protein>
<evidence type="ECO:0000313" key="5">
    <source>
        <dbReference type="WBParaSite" id="NBR_0000131801-mRNA-1"/>
    </source>
</evidence>
<evidence type="ECO:0000313" key="4">
    <source>
        <dbReference type="Proteomes" id="UP000271162"/>
    </source>
</evidence>
<evidence type="ECO:0000313" key="3">
    <source>
        <dbReference type="EMBL" id="VDL64694.1"/>
    </source>
</evidence>
<evidence type="ECO:0000259" key="1">
    <source>
        <dbReference type="Pfam" id="PF23070"/>
    </source>
</evidence>
<dbReference type="InterPro" id="IPR055471">
    <property type="entry name" value="DUF7043"/>
</dbReference>
<reference evidence="3 4" key="2">
    <citation type="submission" date="2018-11" db="EMBL/GenBank/DDBJ databases">
        <authorList>
            <consortium name="Pathogen Informatics"/>
        </authorList>
    </citation>
    <scope>NUCLEOTIDE SEQUENCE [LARGE SCALE GENOMIC DNA]</scope>
</reference>
<dbReference type="STRING" id="27835.A0A0N4XFL6"/>
<dbReference type="AlphaFoldDB" id="A0A0N4XFL6"/>
<name>A0A0N4XFL6_NIPBR</name>
<reference evidence="5" key="1">
    <citation type="submission" date="2017-02" db="UniProtKB">
        <authorList>
            <consortium name="WormBaseParasite"/>
        </authorList>
    </citation>
    <scope>IDENTIFICATION</scope>
</reference>
<dbReference type="InterPro" id="IPR055473">
    <property type="entry name" value="DUF7045"/>
</dbReference>
<dbReference type="Pfam" id="PF23070">
    <property type="entry name" value="DUF7043"/>
    <property type="match status" value="1"/>
</dbReference>
<dbReference type="Proteomes" id="UP000271162">
    <property type="component" value="Unassembled WGS sequence"/>
</dbReference>
<accession>A0A0N4XFL6</accession>
<sequence length="252" mass="28236">GFLSRRRGIDNTSYFENEFSKYVERSPDQVVTVHFSKDSQCGSLSANNAFEVYKYRPVSSGTVITPCQFPNWIRGEYDLIAVDGDALEFSPTSSNSAPVISRCVHIADDRFLVYTETKCGDPIGYHCLWFAPRSESLIEFKSTSLIVRRLSMDGCSDFCCHANTLWNSWVISLIEGILSYTTPPDLQTQDCYNVTIDCEDRSSMRVTASHCATGVIFDGKFQTFQIPQFCLSLSSTNKGSENLECTRTFGSP</sequence>